<dbReference type="RefSeq" id="WP_344785924.1">
    <property type="nucleotide sequence ID" value="NZ_BAAAZW010000014.1"/>
</dbReference>
<feature type="region of interest" description="Disordered" evidence="1">
    <location>
        <begin position="167"/>
        <end position="201"/>
    </location>
</feature>
<sequence length="201" mass="20363">MTPGPATFTLAKPADTTAQWSDLDIPAIVAQLRATGVYAPAEQRPELETVVAGADADGHDLHVVVLDDAYAPFTVYRDIATELQSQVGGTVLVMGPSGRGTASSEFTRVQLEDGTSGVTAGATPAVAAQQIYDGASAPSMDWTVVTIVLVIAVVLCAVGTRLMTLRRRRSTAAADSGEAAGTTGSAGAAGADEAPTVPPAP</sequence>
<dbReference type="Proteomes" id="UP001418444">
    <property type="component" value="Unassembled WGS sequence"/>
</dbReference>
<evidence type="ECO:0000313" key="3">
    <source>
        <dbReference type="EMBL" id="GAA3970505.1"/>
    </source>
</evidence>
<evidence type="ECO:0000313" key="4">
    <source>
        <dbReference type="Proteomes" id="UP001418444"/>
    </source>
</evidence>
<comment type="caution">
    <text evidence="3">The sequence shown here is derived from an EMBL/GenBank/DDBJ whole genome shotgun (WGS) entry which is preliminary data.</text>
</comment>
<evidence type="ECO:0000256" key="1">
    <source>
        <dbReference type="SAM" id="MobiDB-lite"/>
    </source>
</evidence>
<dbReference type="InterPro" id="IPR046498">
    <property type="entry name" value="Rv1476-like"/>
</dbReference>
<reference evidence="4" key="1">
    <citation type="journal article" date="2019" name="Int. J. Syst. Evol. Microbiol.">
        <title>The Global Catalogue of Microorganisms (GCM) 10K type strain sequencing project: providing services to taxonomists for standard genome sequencing and annotation.</title>
        <authorList>
            <consortium name="The Broad Institute Genomics Platform"/>
            <consortium name="The Broad Institute Genome Sequencing Center for Infectious Disease"/>
            <person name="Wu L."/>
            <person name="Ma J."/>
        </authorList>
    </citation>
    <scope>NUCLEOTIDE SEQUENCE [LARGE SCALE GENOMIC DNA]</scope>
    <source>
        <strain evidence="4">JCM 16923</strain>
    </source>
</reference>
<dbReference type="Pfam" id="PF20381">
    <property type="entry name" value="Rv1476"/>
    <property type="match status" value="1"/>
</dbReference>
<keyword evidence="4" id="KW-1185">Reference proteome</keyword>
<protein>
    <submittedName>
        <fullName evidence="3">Uncharacterized protein</fullName>
    </submittedName>
</protein>
<feature type="transmembrane region" description="Helical" evidence="2">
    <location>
        <begin position="142"/>
        <end position="160"/>
    </location>
</feature>
<proteinExistence type="predicted"/>
<accession>A0ABP7PSI7</accession>
<keyword evidence="2" id="KW-0472">Membrane</keyword>
<keyword evidence="2" id="KW-0812">Transmembrane</keyword>
<gene>
    <name evidence="3" type="ORF">GCM10022231_34960</name>
</gene>
<feature type="compositionally biased region" description="Low complexity" evidence="1">
    <location>
        <begin position="171"/>
        <end position="194"/>
    </location>
</feature>
<name>A0ABP7PSI7_9ACTN</name>
<organism evidence="3 4">
    <name type="scientific">Gordonia caeni</name>
    <dbReference type="NCBI Taxonomy" id="1007097"/>
    <lineage>
        <taxon>Bacteria</taxon>
        <taxon>Bacillati</taxon>
        <taxon>Actinomycetota</taxon>
        <taxon>Actinomycetes</taxon>
        <taxon>Mycobacteriales</taxon>
        <taxon>Gordoniaceae</taxon>
        <taxon>Gordonia</taxon>
    </lineage>
</organism>
<keyword evidence="2" id="KW-1133">Transmembrane helix</keyword>
<dbReference type="EMBL" id="BAAAZW010000014">
    <property type="protein sequence ID" value="GAA3970505.1"/>
    <property type="molecule type" value="Genomic_DNA"/>
</dbReference>
<evidence type="ECO:0000256" key="2">
    <source>
        <dbReference type="SAM" id="Phobius"/>
    </source>
</evidence>